<keyword evidence="1" id="KW-0677">Repeat</keyword>
<evidence type="ECO:0000256" key="1">
    <source>
        <dbReference type="ARBA" id="ARBA00022737"/>
    </source>
</evidence>
<evidence type="ECO:0000259" key="2">
    <source>
        <dbReference type="Pfam" id="PF23559"/>
    </source>
</evidence>
<dbReference type="PANTHER" id="PTHR23155:SF1205">
    <property type="entry name" value="DISEASE RESISTANCE PROTEIN RPM1"/>
    <property type="match status" value="1"/>
</dbReference>
<dbReference type="GO" id="GO:0098542">
    <property type="term" value="P:defense response to other organism"/>
    <property type="evidence" value="ECO:0007669"/>
    <property type="project" value="TreeGrafter"/>
</dbReference>
<organism evidence="3 4">
    <name type="scientific">Cannabis sativa</name>
    <name type="common">Hemp</name>
    <name type="synonym">Marijuana</name>
    <dbReference type="NCBI Taxonomy" id="3483"/>
    <lineage>
        <taxon>Eukaryota</taxon>
        <taxon>Viridiplantae</taxon>
        <taxon>Streptophyta</taxon>
        <taxon>Embryophyta</taxon>
        <taxon>Tracheophyta</taxon>
        <taxon>Spermatophyta</taxon>
        <taxon>Magnoliopsida</taxon>
        <taxon>eudicotyledons</taxon>
        <taxon>Gunneridae</taxon>
        <taxon>Pentapetalae</taxon>
        <taxon>rosids</taxon>
        <taxon>fabids</taxon>
        <taxon>Rosales</taxon>
        <taxon>Cannabaceae</taxon>
        <taxon>Cannabis</taxon>
    </lineage>
</organism>
<dbReference type="InterPro" id="IPR058922">
    <property type="entry name" value="WHD_DRP"/>
</dbReference>
<keyword evidence="4" id="KW-1185">Reference proteome</keyword>
<protein>
    <recommendedName>
        <fullName evidence="2">Disease resistance protein winged helix domain-containing protein</fullName>
    </recommendedName>
</protein>
<gene>
    <name evidence="3" type="ORF">G4B88_020691</name>
</gene>
<accession>A0A7J6HLE0</accession>
<reference evidence="3 4" key="1">
    <citation type="journal article" date="2020" name="bioRxiv">
        <title>Sequence and annotation of 42 cannabis genomes reveals extensive copy number variation in cannabinoid synthesis and pathogen resistance genes.</title>
        <authorList>
            <person name="Mckernan K.J."/>
            <person name="Helbert Y."/>
            <person name="Kane L.T."/>
            <person name="Ebling H."/>
            <person name="Zhang L."/>
            <person name="Liu B."/>
            <person name="Eaton Z."/>
            <person name="Mclaughlin S."/>
            <person name="Kingan S."/>
            <person name="Baybayan P."/>
            <person name="Concepcion G."/>
            <person name="Jordan M."/>
            <person name="Riva A."/>
            <person name="Barbazuk W."/>
            <person name="Harkins T."/>
        </authorList>
    </citation>
    <scope>NUCLEOTIDE SEQUENCE [LARGE SCALE GENOMIC DNA]</scope>
    <source>
        <strain evidence="4">cv. Jamaican Lion 4</strain>
        <tissue evidence="3">Leaf</tissue>
    </source>
</reference>
<dbReference type="EMBL" id="JAATIQ010000037">
    <property type="protein sequence ID" value="KAF4396054.1"/>
    <property type="molecule type" value="Genomic_DNA"/>
</dbReference>
<name>A0A7J6HLE0_CANSA</name>
<evidence type="ECO:0000313" key="3">
    <source>
        <dbReference type="EMBL" id="KAF4396054.1"/>
    </source>
</evidence>
<dbReference type="AlphaFoldDB" id="A0A7J6HLE0"/>
<proteinExistence type="predicted"/>
<evidence type="ECO:0000313" key="4">
    <source>
        <dbReference type="Proteomes" id="UP000583929"/>
    </source>
</evidence>
<dbReference type="InterPro" id="IPR036388">
    <property type="entry name" value="WH-like_DNA-bd_sf"/>
</dbReference>
<dbReference type="Gene3D" id="1.10.10.10">
    <property type="entry name" value="Winged helix-like DNA-binding domain superfamily/Winged helix DNA-binding domain"/>
    <property type="match status" value="1"/>
</dbReference>
<sequence length="182" mass="21745">MEISRPEHASSYPTEVYQRQYPQFLHHNSLQASQHNLIIIYYKLAQPIKEIVPLQSRLIALRLLNILNIFITPSNILRRIHISRRDSSNSLPVFYQQIKDTNNIDEGRKLLRSLSDQSYKAMKHRSRKHITKILSLSYDNLPYYLKSCFLYSGYFPQNYSIRCRRLIRQWIAEDFVKSRKNT</sequence>
<dbReference type="Pfam" id="PF23559">
    <property type="entry name" value="WHD_DRP"/>
    <property type="match status" value="1"/>
</dbReference>
<comment type="caution">
    <text evidence="3">The sequence shown here is derived from an EMBL/GenBank/DDBJ whole genome shotgun (WGS) entry which is preliminary data.</text>
</comment>
<dbReference type="Proteomes" id="UP000583929">
    <property type="component" value="Unassembled WGS sequence"/>
</dbReference>
<feature type="domain" description="Disease resistance protein winged helix" evidence="2">
    <location>
        <begin position="155"/>
        <end position="181"/>
    </location>
</feature>
<dbReference type="PANTHER" id="PTHR23155">
    <property type="entry name" value="DISEASE RESISTANCE PROTEIN RP"/>
    <property type="match status" value="1"/>
</dbReference>
<dbReference type="InterPro" id="IPR044974">
    <property type="entry name" value="Disease_R_plants"/>
</dbReference>